<keyword evidence="11" id="KW-1185">Reference proteome</keyword>
<feature type="domain" description="ABC transmembrane type-1" evidence="9">
    <location>
        <begin position="76"/>
        <end position="267"/>
    </location>
</feature>
<evidence type="ECO:0000256" key="2">
    <source>
        <dbReference type="ARBA" id="ARBA00022448"/>
    </source>
</evidence>
<comment type="subcellular location">
    <subcellularLocation>
        <location evidence="1 7">Cell membrane</location>
        <topology evidence="1 7">Multi-pass membrane protein</topology>
    </subcellularLocation>
</comment>
<proteinExistence type="inferred from homology"/>
<evidence type="ECO:0000256" key="5">
    <source>
        <dbReference type="ARBA" id="ARBA00022989"/>
    </source>
</evidence>
<keyword evidence="4 7" id="KW-0812">Transmembrane</keyword>
<keyword evidence="2 7" id="KW-0813">Transport</keyword>
<dbReference type="InterPro" id="IPR050366">
    <property type="entry name" value="BP-dependent_transpt_permease"/>
</dbReference>
<reference evidence="10 11" key="1">
    <citation type="submission" date="2019-07" db="EMBL/GenBank/DDBJ databases">
        <title>Microlunatus dokdonensis sp. nov. isolated from the rhizospheric soil of the wild plant Elymus tsukushiensis.</title>
        <authorList>
            <person name="Ghim S.-Y."/>
            <person name="Hwang Y.-J."/>
            <person name="Son J.-S."/>
            <person name="Shin J.-H."/>
        </authorList>
    </citation>
    <scope>NUCLEOTIDE SEQUENCE [LARGE SCALE GENOMIC DNA]</scope>
    <source>
        <strain evidence="10 11">KUDC0627</strain>
    </source>
</reference>
<keyword evidence="6 7" id="KW-0472">Membrane</keyword>
<accession>A0A516PXX5</accession>
<evidence type="ECO:0000256" key="3">
    <source>
        <dbReference type="ARBA" id="ARBA00022475"/>
    </source>
</evidence>
<dbReference type="EMBL" id="CP041692">
    <property type="protein sequence ID" value="QDP96029.1"/>
    <property type="molecule type" value="Genomic_DNA"/>
</dbReference>
<feature type="transmembrane region" description="Helical" evidence="7">
    <location>
        <begin position="138"/>
        <end position="159"/>
    </location>
</feature>
<comment type="similarity">
    <text evidence="7">Belongs to the binding-protein-dependent transport system permease family.</text>
</comment>
<evidence type="ECO:0000313" key="11">
    <source>
        <dbReference type="Proteomes" id="UP000319263"/>
    </source>
</evidence>
<dbReference type="GO" id="GO:0005886">
    <property type="term" value="C:plasma membrane"/>
    <property type="evidence" value="ECO:0007669"/>
    <property type="project" value="UniProtKB-SubCell"/>
</dbReference>
<dbReference type="AlphaFoldDB" id="A0A516PXX5"/>
<dbReference type="InterPro" id="IPR000515">
    <property type="entry name" value="MetI-like"/>
</dbReference>
<protein>
    <submittedName>
        <fullName evidence="10">ABC transporter permease</fullName>
    </submittedName>
</protein>
<feature type="transmembrane region" description="Helical" evidence="7">
    <location>
        <begin position="202"/>
        <end position="226"/>
    </location>
</feature>
<dbReference type="Gene3D" id="1.10.3720.10">
    <property type="entry name" value="MetI-like"/>
    <property type="match status" value="1"/>
</dbReference>
<evidence type="ECO:0000256" key="4">
    <source>
        <dbReference type="ARBA" id="ARBA00022692"/>
    </source>
</evidence>
<evidence type="ECO:0000259" key="9">
    <source>
        <dbReference type="PROSITE" id="PS50928"/>
    </source>
</evidence>
<dbReference type="InterPro" id="IPR025966">
    <property type="entry name" value="OppC_N"/>
</dbReference>
<dbReference type="GO" id="GO:0071916">
    <property type="term" value="F:dipeptide transmembrane transporter activity"/>
    <property type="evidence" value="ECO:0007669"/>
    <property type="project" value="TreeGrafter"/>
</dbReference>
<dbReference type="OrthoDB" id="8906042at2"/>
<organism evidence="10 11">
    <name type="scientific">Microlunatus elymi</name>
    <dbReference type="NCBI Taxonomy" id="2596828"/>
    <lineage>
        <taxon>Bacteria</taxon>
        <taxon>Bacillati</taxon>
        <taxon>Actinomycetota</taxon>
        <taxon>Actinomycetes</taxon>
        <taxon>Propionibacteriales</taxon>
        <taxon>Propionibacteriaceae</taxon>
        <taxon>Microlunatus</taxon>
    </lineage>
</organism>
<feature type="transmembrane region" description="Helical" evidence="7">
    <location>
        <begin position="111"/>
        <end position="132"/>
    </location>
</feature>
<feature type="transmembrane region" description="Helical" evidence="7">
    <location>
        <begin position="12"/>
        <end position="33"/>
    </location>
</feature>
<feature type="transmembrane region" description="Helical" evidence="7">
    <location>
        <begin position="246"/>
        <end position="270"/>
    </location>
</feature>
<evidence type="ECO:0000256" key="1">
    <source>
        <dbReference type="ARBA" id="ARBA00004651"/>
    </source>
</evidence>
<dbReference type="InterPro" id="IPR035906">
    <property type="entry name" value="MetI-like_sf"/>
</dbReference>
<sequence>MSVRRLFRSWRARIGFAILAIFILVAIAGPPFVNHVLQMPADAIDYNALHQPPGGGHPLGTTNSGQDVLSQVLVGARSSVAVGVTSAVLATVLAILVGVTGGFLGGRSDRVLTVLTNLFITLPSFALILIVAGYVQGVTWVVVAFLIGIFEWPAGARYLRAQTLSLRNRDFAVAMRALGETRSRLIFSEILPHLTGIISAMFLRAMVAGVMAEAGLAFLGISAETISWGTMIEDSRDQSAIRLGYWWWYLPPGLCLALIGTATALINFGIDELSNPRLQGKERALVRQFDKLRKKNFRKGQRDVAEPSSRQKVAAR</sequence>
<dbReference type="SUPFAM" id="SSF161098">
    <property type="entry name" value="MetI-like"/>
    <property type="match status" value="1"/>
</dbReference>
<dbReference type="PROSITE" id="PS50928">
    <property type="entry name" value="ABC_TM1"/>
    <property type="match status" value="1"/>
</dbReference>
<keyword evidence="3" id="KW-1003">Cell membrane</keyword>
<dbReference type="Pfam" id="PF00528">
    <property type="entry name" value="BPD_transp_1"/>
    <property type="match status" value="1"/>
</dbReference>
<name>A0A516PXX5_9ACTN</name>
<feature type="region of interest" description="Disordered" evidence="8">
    <location>
        <begin position="297"/>
        <end position="316"/>
    </location>
</feature>
<dbReference type="Pfam" id="PF12911">
    <property type="entry name" value="OppC_N"/>
    <property type="match status" value="1"/>
</dbReference>
<evidence type="ECO:0000256" key="8">
    <source>
        <dbReference type="SAM" id="MobiDB-lite"/>
    </source>
</evidence>
<evidence type="ECO:0000256" key="7">
    <source>
        <dbReference type="RuleBase" id="RU363032"/>
    </source>
</evidence>
<dbReference type="PANTHER" id="PTHR43386">
    <property type="entry name" value="OLIGOPEPTIDE TRANSPORT SYSTEM PERMEASE PROTEIN APPC"/>
    <property type="match status" value="1"/>
</dbReference>
<dbReference type="Proteomes" id="UP000319263">
    <property type="component" value="Chromosome"/>
</dbReference>
<dbReference type="PANTHER" id="PTHR43386:SF1">
    <property type="entry name" value="D,D-DIPEPTIDE TRANSPORT SYSTEM PERMEASE PROTEIN DDPC-RELATED"/>
    <property type="match status" value="1"/>
</dbReference>
<feature type="transmembrane region" description="Helical" evidence="7">
    <location>
        <begin position="80"/>
        <end position="104"/>
    </location>
</feature>
<dbReference type="RefSeq" id="WP_143985995.1">
    <property type="nucleotide sequence ID" value="NZ_CP041692.1"/>
</dbReference>
<dbReference type="CDD" id="cd06261">
    <property type="entry name" value="TM_PBP2"/>
    <property type="match status" value="1"/>
</dbReference>
<evidence type="ECO:0000313" key="10">
    <source>
        <dbReference type="EMBL" id="QDP96029.1"/>
    </source>
</evidence>
<keyword evidence="5 7" id="KW-1133">Transmembrane helix</keyword>
<dbReference type="KEGG" id="mik:FOE78_09070"/>
<gene>
    <name evidence="10" type="ORF">FOE78_09070</name>
</gene>
<evidence type="ECO:0000256" key="6">
    <source>
        <dbReference type="ARBA" id="ARBA00023136"/>
    </source>
</evidence>